<dbReference type="GO" id="GO:0016567">
    <property type="term" value="P:protein ubiquitination"/>
    <property type="evidence" value="ECO:0007669"/>
    <property type="project" value="TreeGrafter"/>
</dbReference>
<dbReference type="EC" id="2.3.2.27" evidence="2"/>
<evidence type="ECO:0000313" key="8">
    <source>
        <dbReference type="Proteomes" id="UP000250321"/>
    </source>
</evidence>
<sequence length="93" mass="10854">MLTYRLHSTSTRFSGKSWRMLNAMKDRIASEDPVRSLPCCHYYHQDCIVPWLGIRNTCPVCKYELPTDDPDYERSKCERAARGVSGDSEFKFE</sequence>
<dbReference type="OrthoDB" id="8062037at2759"/>
<feature type="domain" description="RING-type" evidence="6">
    <location>
        <begin position="27"/>
        <end position="62"/>
    </location>
</feature>
<evidence type="ECO:0000256" key="5">
    <source>
        <dbReference type="ARBA" id="ARBA00022833"/>
    </source>
</evidence>
<evidence type="ECO:0000256" key="1">
    <source>
        <dbReference type="ARBA" id="ARBA00000900"/>
    </source>
</evidence>
<dbReference type="InterPro" id="IPR013083">
    <property type="entry name" value="Znf_RING/FYVE/PHD"/>
</dbReference>
<dbReference type="PANTHER" id="PTHR15710:SF108">
    <property type="entry name" value="OS03G0286100 PROTEIN"/>
    <property type="match status" value="1"/>
</dbReference>
<dbReference type="InterPro" id="IPR001841">
    <property type="entry name" value="Znf_RING"/>
</dbReference>
<dbReference type="Pfam" id="PF13639">
    <property type="entry name" value="zf-RING_2"/>
    <property type="match status" value="1"/>
</dbReference>
<dbReference type="Gene3D" id="3.30.40.10">
    <property type="entry name" value="Zinc/RING finger domain, C3HC4 (zinc finger)"/>
    <property type="match status" value="1"/>
</dbReference>
<name>A0A314UPI9_PRUYE</name>
<keyword evidence="4" id="KW-0863">Zinc-finger</keyword>
<reference evidence="7 8" key="1">
    <citation type="submission" date="2018-02" db="EMBL/GenBank/DDBJ databases">
        <title>Draft genome of wild Prunus yedoensis var. nudiflora.</title>
        <authorList>
            <person name="Baek S."/>
            <person name="Kim J.-H."/>
            <person name="Choi K."/>
            <person name="Kim G.-B."/>
            <person name="Cho A."/>
            <person name="Jang H."/>
            <person name="Shin C.-H."/>
            <person name="Yu H.-J."/>
            <person name="Mun J.-H."/>
        </authorList>
    </citation>
    <scope>NUCLEOTIDE SEQUENCE [LARGE SCALE GENOMIC DNA]</scope>
    <source>
        <strain evidence="8">cv. Jeju island</strain>
        <tissue evidence="7">Leaf</tissue>
    </source>
</reference>
<comment type="caution">
    <text evidence="7">The sequence shown here is derived from an EMBL/GenBank/DDBJ whole genome shotgun (WGS) entry which is preliminary data.</text>
</comment>
<organism evidence="7 8">
    <name type="scientific">Prunus yedoensis var. nudiflora</name>
    <dbReference type="NCBI Taxonomy" id="2094558"/>
    <lineage>
        <taxon>Eukaryota</taxon>
        <taxon>Viridiplantae</taxon>
        <taxon>Streptophyta</taxon>
        <taxon>Embryophyta</taxon>
        <taxon>Tracheophyta</taxon>
        <taxon>Spermatophyta</taxon>
        <taxon>Magnoliopsida</taxon>
        <taxon>eudicotyledons</taxon>
        <taxon>Gunneridae</taxon>
        <taxon>Pentapetalae</taxon>
        <taxon>rosids</taxon>
        <taxon>fabids</taxon>
        <taxon>Rosales</taxon>
        <taxon>Rosaceae</taxon>
        <taxon>Amygdaloideae</taxon>
        <taxon>Amygdaleae</taxon>
        <taxon>Prunus</taxon>
    </lineage>
</organism>
<dbReference type="EMBL" id="PJQY01003194">
    <property type="protein sequence ID" value="PQM39413.1"/>
    <property type="molecule type" value="Genomic_DNA"/>
</dbReference>
<keyword evidence="8" id="KW-1185">Reference proteome</keyword>
<dbReference type="GO" id="GO:0008270">
    <property type="term" value="F:zinc ion binding"/>
    <property type="evidence" value="ECO:0007669"/>
    <property type="project" value="UniProtKB-KW"/>
</dbReference>
<dbReference type="GO" id="GO:0061630">
    <property type="term" value="F:ubiquitin protein ligase activity"/>
    <property type="evidence" value="ECO:0007669"/>
    <property type="project" value="UniProtKB-EC"/>
</dbReference>
<dbReference type="Proteomes" id="UP000250321">
    <property type="component" value="Unassembled WGS sequence"/>
</dbReference>
<dbReference type="GO" id="GO:0005737">
    <property type="term" value="C:cytoplasm"/>
    <property type="evidence" value="ECO:0007669"/>
    <property type="project" value="TreeGrafter"/>
</dbReference>
<evidence type="ECO:0000256" key="2">
    <source>
        <dbReference type="ARBA" id="ARBA00012483"/>
    </source>
</evidence>
<dbReference type="AlphaFoldDB" id="A0A314UPI9"/>
<keyword evidence="5" id="KW-0862">Zinc</keyword>
<accession>A0A314UPI9</accession>
<comment type="catalytic activity">
    <reaction evidence="1">
        <text>S-ubiquitinyl-[E2 ubiquitin-conjugating enzyme]-L-cysteine + [acceptor protein]-L-lysine = [E2 ubiquitin-conjugating enzyme]-L-cysteine + N(6)-ubiquitinyl-[acceptor protein]-L-lysine.</text>
        <dbReference type="EC" id="2.3.2.27"/>
    </reaction>
</comment>
<gene>
    <name evidence="7" type="ORF">Pyn_14379</name>
</gene>
<evidence type="ECO:0000256" key="3">
    <source>
        <dbReference type="ARBA" id="ARBA00022723"/>
    </source>
</evidence>
<protein>
    <recommendedName>
        <fullName evidence="2">RING-type E3 ubiquitin transferase</fullName>
        <ecNumber evidence="2">2.3.2.27</ecNumber>
    </recommendedName>
</protein>
<keyword evidence="3" id="KW-0479">Metal-binding</keyword>
<dbReference type="SUPFAM" id="SSF57850">
    <property type="entry name" value="RING/U-box"/>
    <property type="match status" value="1"/>
</dbReference>
<evidence type="ECO:0000259" key="6">
    <source>
        <dbReference type="Pfam" id="PF13639"/>
    </source>
</evidence>
<dbReference type="STRING" id="2094558.A0A314UPI9"/>
<evidence type="ECO:0000256" key="4">
    <source>
        <dbReference type="ARBA" id="ARBA00022771"/>
    </source>
</evidence>
<dbReference type="PANTHER" id="PTHR15710">
    <property type="entry name" value="E3 UBIQUITIN-PROTEIN LIGASE PRAJA"/>
    <property type="match status" value="1"/>
</dbReference>
<evidence type="ECO:0000313" key="7">
    <source>
        <dbReference type="EMBL" id="PQM39413.1"/>
    </source>
</evidence>
<proteinExistence type="predicted"/>